<comment type="caution">
    <text evidence="2">The sequence shown here is derived from an EMBL/GenBank/DDBJ whole genome shotgun (WGS) entry which is preliminary data.</text>
</comment>
<dbReference type="EMBL" id="JBHLSV010000026">
    <property type="protein sequence ID" value="MFC0675578.1"/>
    <property type="molecule type" value="Genomic_DNA"/>
</dbReference>
<feature type="transmembrane region" description="Helical" evidence="1">
    <location>
        <begin position="221"/>
        <end position="242"/>
    </location>
</feature>
<reference evidence="2 3" key="1">
    <citation type="submission" date="2024-09" db="EMBL/GenBank/DDBJ databases">
        <authorList>
            <person name="Sun Q."/>
            <person name="Mori K."/>
        </authorList>
    </citation>
    <scope>NUCLEOTIDE SEQUENCE [LARGE SCALE GENOMIC DNA]</scope>
    <source>
        <strain evidence="2 3">CICC 10874</strain>
    </source>
</reference>
<keyword evidence="1" id="KW-1133">Transmembrane helix</keyword>
<evidence type="ECO:0000313" key="3">
    <source>
        <dbReference type="Proteomes" id="UP001589793"/>
    </source>
</evidence>
<feature type="transmembrane region" description="Helical" evidence="1">
    <location>
        <begin position="73"/>
        <end position="91"/>
    </location>
</feature>
<dbReference type="Proteomes" id="UP001589793">
    <property type="component" value="Unassembled WGS sequence"/>
</dbReference>
<proteinExistence type="predicted"/>
<feature type="transmembrane region" description="Helical" evidence="1">
    <location>
        <begin position="103"/>
        <end position="126"/>
    </location>
</feature>
<feature type="transmembrane region" description="Helical" evidence="1">
    <location>
        <begin position="34"/>
        <end position="58"/>
    </location>
</feature>
<protein>
    <recommendedName>
        <fullName evidence="4">ABC transporter permease</fullName>
    </recommendedName>
</protein>
<evidence type="ECO:0000313" key="2">
    <source>
        <dbReference type="EMBL" id="MFC0675578.1"/>
    </source>
</evidence>
<organism evidence="2 3">
    <name type="scientific">Brachybacterium hainanense</name>
    <dbReference type="NCBI Taxonomy" id="1541174"/>
    <lineage>
        <taxon>Bacteria</taxon>
        <taxon>Bacillati</taxon>
        <taxon>Actinomycetota</taxon>
        <taxon>Actinomycetes</taxon>
        <taxon>Micrococcales</taxon>
        <taxon>Dermabacteraceae</taxon>
        <taxon>Brachybacterium</taxon>
    </lineage>
</organism>
<keyword evidence="3" id="KW-1185">Reference proteome</keyword>
<evidence type="ECO:0008006" key="4">
    <source>
        <dbReference type="Google" id="ProtNLM"/>
    </source>
</evidence>
<feature type="transmembrane region" description="Helical" evidence="1">
    <location>
        <begin position="179"/>
        <end position="201"/>
    </location>
</feature>
<sequence>MTAAALAPPPAPGPSTLRRSLDVVRIQFINRQTFLWVPLIVLGGAWIVNLLVYVIIVANGGGGPMHSGAAQAPVWYFAVIGGQAMTLTFPFSQAMSLTRREFFLGTLLAASISALGLAAVFVLLGLVELATVGYGMEGYFAHVPIIWGHGPLGAGLAYFTLTMLFFVIGFWYMTITRRFGAMVATAVALLAALLLIGLVALATAARAWSRIGAWILDAGPVGVSVCGLLLIALLAVGTALTLRRMPV</sequence>
<keyword evidence="1" id="KW-0812">Transmembrane</keyword>
<gene>
    <name evidence="2" type="ORF">ACFFF6_16630</name>
</gene>
<accession>A0ABV6RHZ1</accession>
<dbReference type="RefSeq" id="WP_376982608.1">
    <property type="nucleotide sequence ID" value="NZ_JBHLSV010000026.1"/>
</dbReference>
<evidence type="ECO:0000256" key="1">
    <source>
        <dbReference type="SAM" id="Phobius"/>
    </source>
</evidence>
<name>A0ABV6RHZ1_9MICO</name>
<keyword evidence="1" id="KW-0472">Membrane</keyword>
<feature type="transmembrane region" description="Helical" evidence="1">
    <location>
        <begin position="146"/>
        <end position="172"/>
    </location>
</feature>